<reference evidence="1 2" key="1">
    <citation type="journal article" date="2018" name="Mol. Biol. Evol.">
        <title>Analysis of the draft genome of the red seaweed Gracilariopsis chorda provides insights into genome size evolution in Rhodophyta.</title>
        <authorList>
            <person name="Lee J."/>
            <person name="Yang E.C."/>
            <person name="Graf L."/>
            <person name="Yang J.H."/>
            <person name="Qiu H."/>
            <person name="Zel Zion U."/>
            <person name="Chan C.X."/>
            <person name="Stephens T.G."/>
            <person name="Weber A.P.M."/>
            <person name="Boo G.H."/>
            <person name="Boo S.M."/>
            <person name="Kim K.M."/>
            <person name="Shin Y."/>
            <person name="Jung M."/>
            <person name="Lee S.J."/>
            <person name="Yim H.S."/>
            <person name="Lee J.H."/>
            <person name="Bhattacharya D."/>
            <person name="Yoon H.S."/>
        </authorList>
    </citation>
    <scope>NUCLEOTIDE SEQUENCE [LARGE SCALE GENOMIC DNA]</scope>
    <source>
        <strain evidence="1 2">SKKU-2015</strain>
        <tissue evidence="1">Whole body</tissue>
    </source>
</reference>
<sequence length="69" mass="7746">MEFGGCRLDAAGERDVFWYEKNLSDSPETARPTISEILLRITNASLAVDEPLHLHWDEVASPVFSARIT</sequence>
<protein>
    <submittedName>
        <fullName evidence="1">Uncharacterized protein</fullName>
    </submittedName>
</protein>
<dbReference type="AlphaFoldDB" id="A0A2V3INF0"/>
<evidence type="ECO:0000313" key="1">
    <source>
        <dbReference type="EMBL" id="PXF43608.1"/>
    </source>
</evidence>
<comment type="caution">
    <text evidence="1">The sequence shown here is derived from an EMBL/GenBank/DDBJ whole genome shotgun (WGS) entry which is preliminary data.</text>
</comment>
<name>A0A2V3INF0_9FLOR</name>
<proteinExistence type="predicted"/>
<keyword evidence="2" id="KW-1185">Reference proteome</keyword>
<gene>
    <name evidence="1" type="ORF">BWQ96_06617</name>
</gene>
<organism evidence="1 2">
    <name type="scientific">Gracilariopsis chorda</name>
    <dbReference type="NCBI Taxonomy" id="448386"/>
    <lineage>
        <taxon>Eukaryota</taxon>
        <taxon>Rhodophyta</taxon>
        <taxon>Florideophyceae</taxon>
        <taxon>Rhodymeniophycidae</taxon>
        <taxon>Gracilariales</taxon>
        <taxon>Gracilariaceae</taxon>
        <taxon>Gracilariopsis</taxon>
    </lineage>
</organism>
<accession>A0A2V3INF0</accession>
<evidence type="ECO:0000313" key="2">
    <source>
        <dbReference type="Proteomes" id="UP000247409"/>
    </source>
</evidence>
<dbReference type="EMBL" id="NBIV01000117">
    <property type="protein sequence ID" value="PXF43608.1"/>
    <property type="molecule type" value="Genomic_DNA"/>
</dbReference>
<dbReference type="Proteomes" id="UP000247409">
    <property type="component" value="Unassembled WGS sequence"/>
</dbReference>